<dbReference type="STRING" id="1182545.A0A072PSF2"/>
<sequence length="320" mass="36804">MAELRSSIDEQSVDYLGLLTTILTFLFIDLVQGTSKTWRYHLSAGWDFVQQHRASCKWAGSDDAWYVTQSFYLLRIESETSLMWHDGADLLEERVSPSEDAVSLEKLSNYPLFGRTIGASSSILSYLSEINHLSRHMMKSNFEDYDDSTLLNFERMFIFESNAEFLDPEGQESLEDHSQRPSYNEQKAQEMHLRAFEAAAVIYYHQVAEDATPKYLAPYVHAVLHYVFIFLKHCGGNYTLWPVFIAGVEAYEDCDMEKFSDLFENATSMGMRNRKKARQVMEAVWSTRSSITAQTGQNPGEVRVNWTQVMRGLDIDILLV</sequence>
<keyword evidence="2" id="KW-0539">Nucleus</keyword>
<dbReference type="EMBL" id="AMGV01000001">
    <property type="protein sequence ID" value="KEF62692.1"/>
    <property type="molecule type" value="Genomic_DNA"/>
</dbReference>
<organism evidence="3 4">
    <name type="scientific">Exophiala aquamarina CBS 119918</name>
    <dbReference type="NCBI Taxonomy" id="1182545"/>
    <lineage>
        <taxon>Eukaryota</taxon>
        <taxon>Fungi</taxon>
        <taxon>Dikarya</taxon>
        <taxon>Ascomycota</taxon>
        <taxon>Pezizomycotina</taxon>
        <taxon>Eurotiomycetes</taxon>
        <taxon>Chaetothyriomycetidae</taxon>
        <taxon>Chaetothyriales</taxon>
        <taxon>Herpotrichiellaceae</taxon>
        <taxon>Exophiala</taxon>
    </lineage>
</organism>
<dbReference type="PANTHER" id="PTHR37534:SF46">
    <property type="entry name" value="ZN(II)2CYS6 TRANSCRIPTION FACTOR (EUROFUNG)"/>
    <property type="match status" value="1"/>
</dbReference>
<dbReference type="GeneID" id="25275616"/>
<dbReference type="VEuPathDB" id="FungiDB:A1O9_00665"/>
<gene>
    <name evidence="3" type="ORF">A1O9_00665</name>
</gene>
<comment type="caution">
    <text evidence="3">The sequence shown here is derived from an EMBL/GenBank/DDBJ whole genome shotgun (WGS) entry which is preliminary data.</text>
</comment>
<evidence type="ECO:0000256" key="2">
    <source>
        <dbReference type="ARBA" id="ARBA00023242"/>
    </source>
</evidence>
<name>A0A072PSF2_9EURO</name>
<protein>
    <recommendedName>
        <fullName evidence="5">Transcription factor domain-containing protein</fullName>
    </recommendedName>
</protein>
<evidence type="ECO:0000313" key="3">
    <source>
        <dbReference type="EMBL" id="KEF62692.1"/>
    </source>
</evidence>
<dbReference type="InterPro" id="IPR021858">
    <property type="entry name" value="Fun_TF"/>
</dbReference>
<comment type="subcellular location">
    <subcellularLocation>
        <location evidence="1">Nucleus</location>
    </subcellularLocation>
</comment>
<dbReference type="RefSeq" id="XP_013265282.1">
    <property type="nucleotide sequence ID" value="XM_013409828.1"/>
</dbReference>
<accession>A0A072PSF2</accession>
<evidence type="ECO:0000313" key="4">
    <source>
        <dbReference type="Proteomes" id="UP000027920"/>
    </source>
</evidence>
<reference evidence="3 4" key="1">
    <citation type="submission" date="2013-03" db="EMBL/GenBank/DDBJ databases">
        <title>The Genome Sequence of Exophiala aquamarina CBS 119918.</title>
        <authorList>
            <consortium name="The Broad Institute Genomics Platform"/>
            <person name="Cuomo C."/>
            <person name="de Hoog S."/>
            <person name="Gorbushina A."/>
            <person name="Walker B."/>
            <person name="Young S.K."/>
            <person name="Zeng Q."/>
            <person name="Gargeya S."/>
            <person name="Fitzgerald M."/>
            <person name="Haas B."/>
            <person name="Abouelleil A."/>
            <person name="Allen A.W."/>
            <person name="Alvarado L."/>
            <person name="Arachchi H.M."/>
            <person name="Berlin A.M."/>
            <person name="Chapman S.B."/>
            <person name="Gainer-Dewar J."/>
            <person name="Goldberg J."/>
            <person name="Griggs A."/>
            <person name="Gujja S."/>
            <person name="Hansen M."/>
            <person name="Howarth C."/>
            <person name="Imamovic A."/>
            <person name="Ireland A."/>
            <person name="Larimer J."/>
            <person name="McCowan C."/>
            <person name="Murphy C."/>
            <person name="Pearson M."/>
            <person name="Poon T.W."/>
            <person name="Priest M."/>
            <person name="Roberts A."/>
            <person name="Saif S."/>
            <person name="Shea T."/>
            <person name="Sisk P."/>
            <person name="Sykes S."/>
            <person name="Wortman J."/>
            <person name="Nusbaum C."/>
            <person name="Birren B."/>
        </authorList>
    </citation>
    <scope>NUCLEOTIDE SEQUENCE [LARGE SCALE GENOMIC DNA]</scope>
    <source>
        <strain evidence="3 4">CBS 119918</strain>
    </source>
</reference>
<dbReference type="HOGENOM" id="CLU_009030_4_0_1"/>
<dbReference type="PANTHER" id="PTHR37534">
    <property type="entry name" value="TRANSCRIPTIONAL ACTIVATOR PROTEIN UGA3"/>
    <property type="match status" value="1"/>
</dbReference>
<proteinExistence type="predicted"/>
<dbReference type="GO" id="GO:0005634">
    <property type="term" value="C:nucleus"/>
    <property type="evidence" value="ECO:0007669"/>
    <property type="project" value="UniProtKB-SubCell"/>
</dbReference>
<evidence type="ECO:0000256" key="1">
    <source>
        <dbReference type="ARBA" id="ARBA00004123"/>
    </source>
</evidence>
<evidence type="ECO:0008006" key="5">
    <source>
        <dbReference type="Google" id="ProtNLM"/>
    </source>
</evidence>
<dbReference type="Pfam" id="PF11951">
    <property type="entry name" value="Fungal_trans_2"/>
    <property type="match status" value="1"/>
</dbReference>
<dbReference type="OrthoDB" id="3477330at2759"/>
<dbReference type="Proteomes" id="UP000027920">
    <property type="component" value="Unassembled WGS sequence"/>
</dbReference>
<keyword evidence="4" id="KW-1185">Reference proteome</keyword>
<dbReference type="AlphaFoldDB" id="A0A072PSF2"/>